<organism evidence="1">
    <name type="scientific">Geobacter metallireducens</name>
    <dbReference type="NCBI Taxonomy" id="28232"/>
    <lineage>
        <taxon>Bacteria</taxon>
        <taxon>Pseudomonadati</taxon>
        <taxon>Thermodesulfobacteriota</taxon>
        <taxon>Desulfuromonadia</taxon>
        <taxon>Geobacterales</taxon>
        <taxon>Geobacteraceae</taxon>
        <taxon>Geobacter</taxon>
    </lineage>
</organism>
<protein>
    <recommendedName>
        <fullName evidence="2">Lipoprotein</fullName>
    </recommendedName>
</protein>
<gene>
    <name evidence="1" type="ORF">ENQ87_14840</name>
</gene>
<accession>A0A831XGT5</accession>
<reference evidence="1" key="1">
    <citation type="journal article" date="2020" name="mSystems">
        <title>Genome- and Community-Level Interaction Insights into Carbon Utilization and Element Cycling Functions of Hydrothermarchaeota in Hydrothermal Sediment.</title>
        <authorList>
            <person name="Zhou Z."/>
            <person name="Liu Y."/>
            <person name="Xu W."/>
            <person name="Pan J."/>
            <person name="Luo Z.H."/>
            <person name="Li M."/>
        </authorList>
    </citation>
    <scope>NUCLEOTIDE SEQUENCE [LARGE SCALE GENOMIC DNA]</scope>
    <source>
        <strain evidence="1">SpSt-349</strain>
    </source>
</reference>
<dbReference type="AlphaFoldDB" id="A0A831XGT5"/>
<comment type="caution">
    <text evidence="1">The sequence shown here is derived from an EMBL/GenBank/DDBJ whole genome shotgun (WGS) entry which is preliminary data.</text>
</comment>
<dbReference type="EMBL" id="DSOV01000070">
    <property type="protein sequence ID" value="HEN43615.1"/>
    <property type="molecule type" value="Genomic_DNA"/>
</dbReference>
<proteinExistence type="predicted"/>
<name>A0A831XGT5_GEOME</name>
<sequence>MQSAQSTTMSTRWLKGLTALIAMLLAGMLAGCAASRSPVTGKFDRPAERNAGAEKVRVFFLFRHLEQQHGFDSIPKLKAHGVKDFDNLFRNALGEISNVSPYVTFTESPADVNNPKRREELDTFRRTHDYTLDIDFFEESSFAEQCLSGTISLLSLTLIPMPYTWDYTITANLSDKSGKAIRSYQRKATLKNWTQAVLIFAYPFHPLEGKREEIYAESLHDIFRQIEAERVLKK</sequence>
<evidence type="ECO:0008006" key="2">
    <source>
        <dbReference type="Google" id="ProtNLM"/>
    </source>
</evidence>
<evidence type="ECO:0000313" key="1">
    <source>
        <dbReference type="EMBL" id="HEN43615.1"/>
    </source>
</evidence>